<feature type="domain" description="EB" evidence="2">
    <location>
        <begin position="465"/>
        <end position="520"/>
    </location>
</feature>
<evidence type="ECO:0000313" key="3">
    <source>
        <dbReference type="EMBL" id="KAF7283637.1"/>
    </source>
</evidence>
<dbReference type="EMBL" id="JAACXV010000094">
    <property type="protein sequence ID" value="KAF7283637.1"/>
    <property type="molecule type" value="Genomic_DNA"/>
</dbReference>
<dbReference type="Proteomes" id="UP000625711">
    <property type="component" value="Unassembled WGS sequence"/>
</dbReference>
<dbReference type="AlphaFoldDB" id="A0A834IMF2"/>
<dbReference type="InterPro" id="IPR006149">
    <property type="entry name" value="EB_dom"/>
</dbReference>
<evidence type="ECO:0000259" key="2">
    <source>
        <dbReference type="Pfam" id="PF01683"/>
    </source>
</evidence>
<name>A0A834IMF2_RHYFE</name>
<evidence type="ECO:0000313" key="4">
    <source>
        <dbReference type="Proteomes" id="UP000625711"/>
    </source>
</evidence>
<feature type="signal peptide" evidence="1">
    <location>
        <begin position="1"/>
        <end position="20"/>
    </location>
</feature>
<dbReference type="PANTHER" id="PTHR39069:SF8">
    <property type="entry name" value="FI17111P1"/>
    <property type="match status" value="1"/>
</dbReference>
<comment type="caution">
    <text evidence="3">The sequence shown here is derived from an EMBL/GenBank/DDBJ whole genome shotgun (WGS) entry which is preliminary data.</text>
</comment>
<organism evidence="3 4">
    <name type="scientific">Rhynchophorus ferrugineus</name>
    <name type="common">Red palm weevil</name>
    <name type="synonym">Curculio ferrugineus</name>
    <dbReference type="NCBI Taxonomy" id="354439"/>
    <lineage>
        <taxon>Eukaryota</taxon>
        <taxon>Metazoa</taxon>
        <taxon>Ecdysozoa</taxon>
        <taxon>Arthropoda</taxon>
        <taxon>Hexapoda</taxon>
        <taxon>Insecta</taxon>
        <taxon>Pterygota</taxon>
        <taxon>Neoptera</taxon>
        <taxon>Endopterygota</taxon>
        <taxon>Coleoptera</taxon>
        <taxon>Polyphaga</taxon>
        <taxon>Cucujiformia</taxon>
        <taxon>Curculionidae</taxon>
        <taxon>Dryophthorinae</taxon>
        <taxon>Rhynchophorus</taxon>
    </lineage>
</organism>
<dbReference type="PANTHER" id="PTHR39069">
    <property type="entry name" value="ECDYSONE-INDUCIBLE GENE E1, ISOFORM A"/>
    <property type="match status" value="1"/>
</dbReference>
<protein>
    <recommendedName>
        <fullName evidence="2">EB domain-containing protein</fullName>
    </recommendedName>
</protein>
<dbReference type="SUPFAM" id="SSF57184">
    <property type="entry name" value="Growth factor receptor domain"/>
    <property type="match status" value="1"/>
</dbReference>
<feature type="chain" id="PRO_5032318496" description="EB domain-containing protein" evidence="1">
    <location>
        <begin position="21"/>
        <end position="544"/>
    </location>
</feature>
<dbReference type="Pfam" id="PF01683">
    <property type="entry name" value="EB"/>
    <property type="match status" value="1"/>
</dbReference>
<reference evidence="3" key="1">
    <citation type="submission" date="2020-08" db="EMBL/GenBank/DDBJ databases">
        <title>Genome sequencing and assembly of the red palm weevil Rhynchophorus ferrugineus.</title>
        <authorList>
            <person name="Dias G.B."/>
            <person name="Bergman C.M."/>
            <person name="Manee M."/>
        </authorList>
    </citation>
    <scope>NUCLEOTIDE SEQUENCE</scope>
    <source>
        <strain evidence="3">AA-2017</strain>
        <tissue evidence="3">Whole larva</tissue>
    </source>
</reference>
<gene>
    <name evidence="3" type="ORF">GWI33_023275</name>
</gene>
<dbReference type="OrthoDB" id="504708at2759"/>
<sequence length="544" mass="61851">MTYVIYCLVFIFYCIGVVHPINEKCSSDNDCSKDKSFCIDDVCQCDRLSIYSKNIKQCWNYATEYAADCFEPEQCTEFLGEHGNCINNKCLCDDGYKWLGGSCISYVGKNESCSENVSCLDANDPLALTCIDGVCQCRAGYYDRGMDCRIQSEYQKECAINKDCFPTSNSVYSYCKLGKCTKDSTFKSDIEENVTISNSLLYFNEDNTDDCSQGILSNFTKEDCSKCSKHLYFRDSICICRPGYFLQDGECIPELGMSDSYKHYTEDSDCPIKPSKLSNGICYCKNYWFQHYTNRECKKTTLQYTYNCMDNDWCKAMGPYAYCDSNTKQCKCIDQAVLNSDTFLCEIPGERNLTGICLEDTDCSLYQKCLNQECQCENEFSQMDNTCLPKIGGSCEIFNCSHIENAECISNQTCQCKSSAYVTDGYRCLEKSTHLNDECSIEEQCQDIPHSSCISSSNGSSYCTCQNNYLDKNGTCYLKREYKSQCASRLDCTILLGDSFVCRNSLCQCPVYYTYKDDVCVRSSSSKILALYFMLWALVFVILM</sequence>
<dbReference type="InterPro" id="IPR009030">
    <property type="entry name" value="Growth_fac_rcpt_cys_sf"/>
</dbReference>
<evidence type="ECO:0000256" key="1">
    <source>
        <dbReference type="SAM" id="SignalP"/>
    </source>
</evidence>
<keyword evidence="1" id="KW-0732">Signal</keyword>
<keyword evidence="4" id="KW-1185">Reference proteome</keyword>
<accession>A0A834IMF2</accession>
<proteinExistence type="predicted"/>